<dbReference type="InterPro" id="IPR042303">
    <property type="entry name" value="Malonyl_CoA_deC_C_sf"/>
</dbReference>
<dbReference type="Proteomes" id="UP001212841">
    <property type="component" value="Unassembled WGS sequence"/>
</dbReference>
<proteinExistence type="predicted"/>
<dbReference type="GO" id="GO:0005782">
    <property type="term" value="C:peroxisomal matrix"/>
    <property type="evidence" value="ECO:0007669"/>
    <property type="project" value="TreeGrafter"/>
</dbReference>
<dbReference type="GO" id="GO:0006633">
    <property type="term" value="P:fatty acid biosynthetic process"/>
    <property type="evidence" value="ECO:0007669"/>
    <property type="project" value="InterPro"/>
</dbReference>
<dbReference type="AlphaFoldDB" id="A0AAD5S591"/>
<organism evidence="3 4">
    <name type="scientific">Rhizophlyctis rosea</name>
    <dbReference type="NCBI Taxonomy" id="64517"/>
    <lineage>
        <taxon>Eukaryota</taxon>
        <taxon>Fungi</taxon>
        <taxon>Fungi incertae sedis</taxon>
        <taxon>Chytridiomycota</taxon>
        <taxon>Chytridiomycota incertae sedis</taxon>
        <taxon>Chytridiomycetes</taxon>
        <taxon>Rhizophlyctidales</taxon>
        <taxon>Rhizophlyctidaceae</taxon>
        <taxon>Rhizophlyctis</taxon>
    </lineage>
</organism>
<dbReference type="InterPro" id="IPR038917">
    <property type="entry name" value="Malonyl_CoA_deC"/>
</dbReference>
<comment type="caution">
    <text evidence="3">The sequence shown here is derived from an EMBL/GenBank/DDBJ whole genome shotgun (WGS) entry which is preliminary data.</text>
</comment>
<evidence type="ECO:0008006" key="5">
    <source>
        <dbReference type="Google" id="ProtNLM"/>
    </source>
</evidence>
<dbReference type="PANTHER" id="PTHR28641:SF1">
    <property type="entry name" value="MALONYL-COA DECARBOXYLASE, MITOCHONDRIAL"/>
    <property type="match status" value="1"/>
</dbReference>
<dbReference type="Gene3D" id="1.20.140.90">
    <property type="entry name" value="Malonyl-CoA decarboxylase, oligemerization domain"/>
    <property type="match status" value="1"/>
</dbReference>
<name>A0AAD5S591_9FUNG</name>
<dbReference type="Gene3D" id="3.40.630.150">
    <property type="entry name" value="Malonyl-CoA decarboxylase, catalytic domain"/>
    <property type="match status" value="1"/>
</dbReference>
<dbReference type="GO" id="GO:0006085">
    <property type="term" value="P:acetyl-CoA biosynthetic process"/>
    <property type="evidence" value="ECO:0007669"/>
    <property type="project" value="TreeGrafter"/>
</dbReference>
<dbReference type="InterPro" id="IPR007956">
    <property type="entry name" value="Malonyl_CoA_deC_C"/>
</dbReference>
<feature type="domain" description="Malonyl-CoA decarboxylase N-terminal" evidence="2">
    <location>
        <begin position="17"/>
        <end position="108"/>
    </location>
</feature>
<dbReference type="GO" id="GO:0050080">
    <property type="term" value="F:malonyl-CoA decarboxylase activity"/>
    <property type="evidence" value="ECO:0007669"/>
    <property type="project" value="InterPro"/>
</dbReference>
<dbReference type="PANTHER" id="PTHR28641">
    <property type="match status" value="1"/>
</dbReference>
<sequence length="419" mass="47645">MDMKGRLSFLRILGREFGIDHEEVAKASQAYLDIQSIRKTDRLLTRSEQTLRNALKPHYERFFERIRSLPFGMHFLVGVRADLLASFQSLKHNESNDDTLKTLLQQWFGIPFLDLERITWGSSADVLEKIVHYEAVHAVPTWQALKQRLGPGRLCYGFFHREMPREPLVFVQTALTEQIADNIDSILEDPSPGSVVPKVATFYSISSSQKGLSGVELGNFLIKRVVKEIQQHVPSVTVFCTLSPIPRFRKWLVAQMNLGGRGLLLDNEVEGLKGIMGNGVEGSEGDVVVGLKEILERQWWKDERVVEVVRPVLMRLCSRYILLEKKRSFAFDPVVSLIANFHIRNGACVYRINWMADTSGKAMRQSYGMMINYVYKLEDVESNNQRYLLDGRVAVFEPVHESFGWAVGEVGKGGGRAKL</sequence>
<protein>
    <recommendedName>
        <fullName evidence="5">Malonyl-CoA decarboxylase</fullName>
    </recommendedName>
</protein>
<dbReference type="InterPro" id="IPR038351">
    <property type="entry name" value="MCD_N_sf"/>
</dbReference>
<dbReference type="Pfam" id="PF17408">
    <property type="entry name" value="MCD_N"/>
    <property type="match status" value="1"/>
</dbReference>
<evidence type="ECO:0000259" key="1">
    <source>
        <dbReference type="Pfam" id="PF05292"/>
    </source>
</evidence>
<dbReference type="GO" id="GO:0005759">
    <property type="term" value="C:mitochondrial matrix"/>
    <property type="evidence" value="ECO:0007669"/>
    <property type="project" value="TreeGrafter"/>
</dbReference>
<dbReference type="EMBL" id="JADGJD010001129">
    <property type="protein sequence ID" value="KAJ3046614.1"/>
    <property type="molecule type" value="Genomic_DNA"/>
</dbReference>
<keyword evidence="4" id="KW-1185">Reference proteome</keyword>
<accession>A0AAD5S591</accession>
<evidence type="ECO:0000259" key="2">
    <source>
        <dbReference type="Pfam" id="PF17408"/>
    </source>
</evidence>
<dbReference type="GO" id="GO:2001294">
    <property type="term" value="P:malonyl-CoA catabolic process"/>
    <property type="evidence" value="ECO:0007669"/>
    <property type="project" value="TreeGrafter"/>
</dbReference>
<evidence type="ECO:0000313" key="3">
    <source>
        <dbReference type="EMBL" id="KAJ3046614.1"/>
    </source>
</evidence>
<gene>
    <name evidence="3" type="ORF">HK097_000689</name>
</gene>
<feature type="domain" description="Malonyl-CoA decarboxylase C-terminal" evidence="1">
    <location>
        <begin position="112"/>
        <end position="376"/>
    </location>
</feature>
<dbReference type="Pfam" id="PF05292">
    <property type="entry name" value="MCD"/>
    <property type="match status" value="1"/>
</dbReference>
<evidence type="ECO:0000313" key="4">
    <source>
        <dbReference type="Proteomes" id="UP001212841"/>
    </source>
</evidence>
<dbReference type="InterPro" id="IPR035372">
    <property type="entry name" value="MCD_N"/>
</dbReference>
<reference evidence="3" key="1">
    <citation type="submission" date="2020-05" db="EMBL/GenBank/DDBJ databases">
        <title>Phylogenomic resolution of chytrid fungi.</title>
        <authorList>
            <person name="Stajich J.E."/>
            <person name="Amses K."/>
            <person name="Simmons R."/>
            <person name="Seto K."/>
            <person name="Myers J."/>
            <person name="Bonds A."/>
            <person name="Quandt C.A."/>
            <person name="Barry K."/>
            <person name="Liu P."/>
            <person name="Grigoriev I."/>
            <person name="Longcore J.E."/>
            <person name="James T.Y."/>
        </authorList>
    </citation>
    <scope>NUCLEOTIDE SEQUENCE</scope>
    <source>
        <strain evidence="3">JEL0318</strain>
    </source>
</reference>